<evidence type="ECO:0000256" key="2">
    <source>
        <dbReference type="ARBA" id="ARBA00022679"/>
    </source>
</evidence>
<keyword evidence="6" id="KW-1185">Reference proteome</keyword>
<evidence type="ECO:0000256" key="1">
    <source>
        <dbReference type="ARBA" id="ARBA00022676"/>
    </source>
</evidence>
<keyword evidence="2" id="KW-0808">Transferase</keyword>
<dbReference type="InterPro" id="IPR050194">
    <property type="entry name" value="Glycosyltransferase_grp1"/>
</dbReference>
<comment type="caution">
    <text evidence="5">The sequence shown here is derived from an EMBL/GenBank/DDBJ whole genome shotgun (WGS) entry which is preliminary data.</text>
</comment>
<evidence type="ECO:0000259" key="4">
    <source>
        <dbReference type="Pfam" id="PF13439"/>
    </source>
</evidence>
<feature type="domain" description="Glycosyltransferase subfamily 4-like N-terminal" evidence="4">
    <location>
        <begin position="16"/>
        <end position="176"/>
    </location>
</feature>
<protein>
    <submittedName>
        <fullName evidence="5">Glycosyltransferase family 4 protein</fullName>
    </submittedName>
</protein>
<evidence type="ECO:0000313" key="5">
    <source>
        <dbReference type="EMBL" id="MDA0179290.1"/>
    </source>
</evidence>
<accession>A0A9X3N3Q4</accession>
<name>A0A9X3N3Q4_9ACTN</name>
<dbReference type="GO" id="GO:0016757">
    <property type="term" value="F:glycosyltransferase activity"/>
    <property type="evidence" value="ECO:0007669"/>
    <property type="project" value="UniProtKB-KW"/>
</dbReference>
<sequence length="376" mass="40658">MRVGLVYEGDLDADEGVAHYVRTLAAGLRAANHDVTLLTAGPRPGGCADFPGGYSLAREVRVPINGNHVSVAWRASSTAIRRAIRDAPLDVLHIHVPHSPVLTGAMLRRLAPSTAVVATCHMTTSRVPTVLATRLWRRANRRSLARIDTSIAVSTTAAKYAREVFGVTPRVIPAMIEARQAQGTPERAAHVLFVGRLVPRKGAETLIEAFAALPRPHAGCTLVIAGDGPLRPALERRVRRLGIQARVTFAGHVTEAAKFELLAAADIACFPSSDGESFGVVLLEAMAAGGCVVLAGDNPGYSEVLDNHADLLVESGTLTARLDTLLADQALRERLCEWQQEHVQRFTVPTVLPQILDVYRQATRHDWRHELALAQR</sequence>
<dbReference type="Proteomes" id="UP001147653">
    <property type="component" value="Unassembled WGS sequence"/>
</dbReference>
<gene>
    <name evidence="5" type="ORF">OJ997_03190</name>
</gene>
<dbReference type="PANTHER" id="PTHR45947:SF3">
    <property type="entry name" value="SULFOQUINOVOSYL TRANSFERASE SQD2"/>
    <property type="match status" value="1"/>
</dbReference>
<dbReference type="GO" id="GO:1901137">
    <property type="term" value="P:carbohydrate derivative biosynthetic process"/>
    <property type="evidence" value="ECO:0007669"/>
    <property type="project" value="UniProtKB-ARBA"/>
</dbReference>
<dbReference type="PANTHER" id="PTHR45947">
    <property type="entry name" value="SULFOQUINOVOSYL TRANSFERASE SQD2"/>
    <property type="match status" value="1"/>
</dbReference>
<proteinExistence type="predicted"/>
<dbReference type="RefSeq" id="WP_270023558.1">
    <property type="nucleotide sequence ID" value="NZ_JAPDDP010000004.1"/>
</dbReference>
<dbReference type="InterPro" id="IPR001296">
    <property type="entry name" value="Glyco_trans_1"/>
</dbReference>
<evidence type="ECO:0000313" key="6">
    <source>
        <dbReference type="Proteomes" id="UP001147653"/>
    </source>
</evidence>
<feature type="domain" description="Glycosyl transferase family 1" evidence="3">
    <location>
        <begin position="177"/>
        <end position="336"/>
    </location>
</feature>
<dbReference type="SUPFAM" id="SSF53756">
    <property type="entry name" value="UDP-Glycosyltransferase/glycogen phosphorylase"/>
    <property type="match status" value="1"/>
</dbReference>
<organism evidence="5 6">
    <name type="scientific">Solirubrobacter phytolaccae</name>
    <dbReference type="NCBI Taxonomy" id="1404360"/>
    <lineage>
        <taxon>Bacteria</taxon>
        <taxon>Bacillati</taxon>
        <taxon>Actinomycetota</taxon>
        <taxon>Thermoleophilia</taxon>
        <taxon>Solirubrobacterales</taxon>
        <taxon>Solirubrobacteraceae</taxon>
        <taxon>Solirubrobacter</taxon>
    </lineage>
</organism>
<keyword evidence="1" id="KW-0328">Glycosyltransferase</keyword>
<dbReference type="CDD" id="cd03801">
    <property type="entry name" value="GT4_PimA-like"/>
    <property type="match status" value="1"/>
</dbReference>
<dbReference type="EMBL" id="JAPDDP010000004">
    <property type="protein sequence ID" value="MDA0179290.1"/>
    <property type="molecule type" value="Genomic_DNA"/>
</dbReference>
<evidence type="ECO:0000259" key="3">
    <source>
        <dbReference type="Pfam" id="PF00534"/>
    </source>
</evidence>
<dbReference type="Pfam" id="PF13439">
    <property type="entry name" value="Glyco_transf_4"/>
    <property type="match status" value="1"/>
</dbReference>
<reference evidence="5" key="1">
    <citation type="submission" date="2022-10" db="EMBL/GenBank/DDBJ databases">
        <title>The WGS of Solirubrobacter phytolaccae KCTC 29190.</title>
        <authorList>
            <person name="Jiang Z."/>
        </authorList>
    </citation>
    <scope>NUCLEOTIDE SEQUENCE</scope>
    <source>
        <strain evidence="5">KCTC 29190</strain>
    </source>
</reference>
<dbReference type="Pfam" id="PF00534">
    <property type="entry name" value="Glycos_transf_1"/>
    <property type="match status" value="1"/>
</dbReference>
<dbReference type="InterPro" id="IPR028098">
    <property type="entry name" value="Glyco_trans_4-like_N"/>
</dbReference>
<dbReference type="Gene3D" id="3.40.50.2000">
    <property type="entry name" value="Glycogen Phosphorylase B"/>
    <property type="match status" value="2"/>
</dbReference>
<dbReference type="AlphaFoldDB" id="A0A9X3N3Q4"/>